<dbReference type="PRINTS" id="PR00465">
    <property type="entry name" value="EP450IV"/>
</dbReference>
<keyword evidence="11" id="KW-1185">Reference proteome</keyword>
<dbReference type="Gene3D" id="1.10.630.10">
    <property type="entry name" value="Cytochrome P450"/>
    <property type="match status" value="1"/>
</dbReference>
<dbReference type="Proteomes" id="UP001243989">
    <property type="component" value="Unassembled WGS sequence"/>
</dbReference>
<comment type="cofactor">
    <cofactor evidence="1 8">
        <name>heme</name>
        <dbReference type="ChEBI" id="CHEBI:30413"/>
    </cofactor>
</comment>
<reference evidence="10" key="1">
    <citation type="submission" date="2021-06" db="EMBL/GenBank/DDBJ databases">
        <title>Comparative genomics, transcriptomics and evolutionary studies reveal genomic signatures of adaptation to plant cell wall in hemibiotrophic fungi.</title>
        <authorList>
            <consortium name="DOE Joint Genome Institute"/>
            <person name="Baroncelli R."/>
            <person name="Diaz J.F."/>
            <person name="Benocci T."/>
            <person name="Peng M."/>
            <person name="Battaglia E."/>
            <person name="Haridas S."/>
            <person name="Andreopoulos W."/>
            <person name="Labutti K."/>
            <person name="Pangilinan J."/>
            <person name="Floch G.L."/>
            <person name="Makela M.R."/>
            <person name="Henrissat B."/>
            <person name="Grigoriev I.V."/>
            <person name="Crouch J.A."/>
            <person name="De Vries R.P."/>
            <person name="Sukno S.A."/>
            <person name="Thon M.R."/>
        </authorList>
    </citation>
    <scope>NUCLEOTIDE SEQUENCE</scope>
    <source>
        <strain evidence="10">CBS 102054</strain>
    </source>
</reference>
<keyword evidence="4 8" id="KW-0479">Metal-binding</keyword>
<dbReference type="PANTHER" id="PTHR46206">
    <property type="entry name" value="CYTOCHROME P450"/>
    <property type="match status" value="1"/>
</dbReference>
<evidence type="ECO:0000256" key="4">
    <source>
        <dbReference type="ARBA" id="ARBA00022723"/>
    </source>
</evidence>
<dbReference type="CDD" id="cd11041">
    <property type="entry name" value="CYP503A1-like"/>
    <property type="match status" value="1"/>
</dbReference>
<organism evidence="10 11">
    <name type="scientific">Colletotrichum phormii</name>
    <dbReference type="NCBI Taxonomy" id="359342"/>
    <lineage>
        <taxon>Eukaryota</taxon>
        <taxon>Fungi</taxon>
        <taxon>Dikarya</taxon>
        <taxon>Ascomycota</taxon>
        <taxon>Pezizomycotina</taxon>
        <taxon>Sordariomycetes</taxon>
        <taxon>Hypocreomycetidae</taxon>
        <taxon>Glomerellales</taxon>
        <taxon>Glomerellaceae</taxon>
        <taxon>Colletotrichum</taxon>
        <taxon>Colletotrichum acutatum species complex</taxon>
    </lineage>
</organism>
<keyword evidence="7 9" id="KW-0503">Monooxygenase</keyword>
<keyword evidence="5 9" id="KW-0560">Oxidoreductase</keyword>
<comment type="caution">
    <text evidence="10">The sequence shown here is derived from an EMBL/GenBank/DDBJ whole genome shotgun (WGS) entry which is preliminary data.</text>
</comment>
<evidence type="ECO:0000313" key="11">
    <source>
        <dbReference type="Proteomes" id="UP001243989"/>
    </source>
</evidence>
<feature type="binding site" description="axial binding residue" evidence="8">
    <location>
        <position position="286"/>
    </location>
    <ligand>
        <name>heme</name>
        <dbReference type="ChEBI" id="CHEBI:30413"/>
    </ligand>
    <ligandPart>
        <name>Fe</name>
        <dbReference type="ChEBI" id="CHEBI:18248"/>
    </ligandPart>
</feature>
<sequence>MIRLDWVEINLREHVLQIIARMSSQVFLGNEGASNDAWLKITMEYTTNAYVAAMILRMFPESLRPYIHWVLPQCRNLRKQVAEARRIVADIVHRRNKEKAAIEAEGRSPRVFNDVTEWFAQDEKDGHSDYDPVVGQLILMQAAIHTTTDLLTQSMLDIALHLDMTQALRRDVEQAVHRYGWSKSTLAEMHLVDAAVKESQRLKPIARTSMHRLVLKDIELSDGTLICKDSILGISVDQMWNPNVYERPAVWNPHRFYHMSQAGEKAGSLTNTSPDYLAWGYGKHACAGRFFVAQEVKVALSHLLLHYEWKLVPSSGATQPLELGLTLAADPMARVMIRKLS</sequence>
<accession>A0AAI9ZF63</accession>
<dbReference type="InterPro" id="IPR002403">
    <property type="entry name" value="Cyt_P450_E_grp-IV"/>
</dbReference>
<dbReference type="EMBL" id="JAHMHQ010000031">
    <property type="protein sequence ID" value="KAK1623167.1"/>
    <property type="molecule type" value="Genomic_DNA"/>
</dbReference>
<evidence type="ECO:0000256" key="3">
    <source>
        <dbReference type="ARBA" id="ARBA00022617"/>
    </source>
</evidence>
<dbReference type="InterPro" id="IPR017972">
    <property type="entry name" value="Cyt_P450_CS"/>
</dbReference>
<proteinExistence type="inferred from homology"/>
<keyword evidence="3 8" id="KW-0349">Heme</keyword>
<dbReference type="PANTHER" id="PTHR46206:SF2">
    <property type="entry name" value="CYTOCHROME P450 MONOOXYGENASE AUSG-RELATED"/>
    <property type="match status" value="1"/>
</dbReference>
<evidence type="ECO:0000256" key="6">
    <source>
        <dbReference type="ARBA" id="ARBA00023004"/>
    </source>
</evidence>
<evidence type="ECO:0000313" key="10">
    <source>
        <dbReference type="EMBL" id="KAK1623167.1"/>
    </source>
</evidence>
<dbReference type="SUPFAM" id="SSF48264">
    <property type="entry name" value="Cytochrome P450"/>
    <property type="match status" value="1"/>
</dbReference>
<evidence type="ECO:0000256" key="9">
    <source>
        <dbReference type="RuleBase" id="RU000461"/>
    </source>
</evidence>
<protein>
    <submittedName>
        <fullName evidence="10">Cytochrome P450</fullName>
    </submittedName>
</protein>
<dbReference type="GeneID" id="85466681"/>
<evidence type="ECO:0000256" key="5">
    <source>
        <dbReference type="ARBA" id="ARBA00023002"/>
    </source>
</evidence>
<comment type="similarity">
    <text evidence="2 9">Belongs to the cytochrome P450 family.</text>
</comment>
<gene>
    <name evidence="10" type="ORF">BDP81DRAFT_140050</name>
</gene>
<evidence type="ECO:0000256" key="1">
    <source>
        <dbReference type="ARBA" id="ARBA00001971"/>
    </source>
</evidence>
<dbReference type="Pfam" id="PF00067">
    <property type="entry name" value="p450"/>
    <property type="match status" value="1"/>
</dbReference>
<dbReference type="GO" id="GO:0020037">
    <property type="term" value="F:heme binding"/>
    <property type="evidence" value="ECO:0007669"/>
    <property type="project" value="InterPro"/>
</dbReference>
<dbReference type="GO" id="GO:0016705">
    <property type="term" value="F:oxidoreductase activity, acting on paired donors, with incorporation or reduction of molecular oxygen"/>
    <property type="evidence" value="ECO:0007669"/>
    <property type="project" value="InterPro"/>
</dbReference>
<evidence type="ECO:0000256" key="7">
    <source>
        <dbReference type="ARBA" id="ARBA00023033"/>
    </source>
</evidence>
<dbReference type="InterPro" id="IPR001128">
    <property type="entry name" value="Cyt_P450"/>
</dbReference>
<evidence type="ECO:0000256" key="2">
    <source>
        <dbReference type="ARBA" id="ARBA00010617"/>
    </source>
</evidence>
<dbReference type="GO" id="GO:0005506">
    <property type="term" value="F:iron ion binding"/>
    <property type="evidence" value="ECO:0007669"/>
    <property type="project" value="InterPro"/>
</dbReference>
<dbReference type="GO" id="GO:0004497">
    <property type="term" value="F:monooxygenase activity"/>
    <property type="evidence" value="ECO:0007669"/>
    <property type="project" value="UniProtKB-KW"/>
</dbReference>
<dbReference type="PROSITE" id="PS00086">
    <property type="entry name" value="CYTOCHROME_P450"/>
    <property type="match status" value="1"/>
</dbReference>
<dbReference type="RefSeq" id="XP_060439162.1">
    <property type="nucleotide sequence ID" value="XM_060581819.1"/>
</dbReference>
<name>A0AAI9ZF63_9PEZI</name>
<dbReference type="InterPro" id="IPR036396">
    <property type="entry name" value="Cyt_P450_sf"/>
</dbReference>
<evidence type="ECO:0000256" key="8">
    <source>
        <dbReference type="PIRSR" id="PIRSR602403-1"/>
    </source>
</evidence>
<keyword evidence="6 8" id="KW-0408">Iron</keyword>
<dbReference type="AlphaFoldDB" id="A0AAI9ZF63"/>